<reference evidence="1" key="1">
    <citation type="submission" date="2013-10" db="EMBL/GenBank/DDBJ databases">
        <title>Antibiotic resistance diversity of beta-lactamase producers in the General Hospital Vienna.</title>
        <authorList>
            <person name="Barisic I."/>
            <person name="Mitteregger D."/>
            <person name="Hirschl A.M."/>
            <person name="Noehammer C."/>
            <person name="Wiesinger-Mayr H."/>
        </authorList>
    </citation>
    <scope>NUCLEOTIDE SEQUENCE [LARGE SCALE GENOMIC DNA]</scope>
    <source>
        <strain evidence="1">IS43</strain>
    </source>
</reference>
<organism evidence="1 2">
    <name type="scientific">Klebsiella pneumoniae IS43</name>
    <dbReference type="NCBI Taxonomy" id="1432552"/>
    <lineage>
        <taxon>Bacteria</taxon>
        <taxon>Pseudomonadati</taxon>
        <taxon>Pseudomonadota</taxon>
        <taxon>Gammaproteobacteria</taxon>
        <taxon>Enterobacterales</taxon>
        <taxon>Enterobacteriaceae</taxon>
        <taxon>Klebsiella/Raoultella group</taxon>
        <taxon>Klebsiella</taxon>
        <taxon>Klebsiella pneumoniae complex</taxon>
    </lineage>
</organism>
<name>W1DUB5_KLEPN</name>
<evidence type="ECO:0000313" key="1">
    <source>
        <dbReference type="EMBL" id="CDL12402.1"/>
    </source>
</evidence>
<dbReference type="AlphaFoldDB" id="W1DUB5"/>
<keyword evidence="2" id="KW-1185">Reference proteome</keyword>
<comment type="caution">
    <text evidence="1">The sequence shown here is derived from an EMBL/GenBank/DDBJ whole genome shotgun (WGS) entry which is preliminary data.</text>
</comment>
<dbReference type="EMBL" id="CBWK010000795">
    <property type="protein sequence ID" value="CDL12402.1"/>
    <property type="molecule type" value="Genomic_DNA"/>
</dbReference>
<dbReference type="SUPFAM" id="SSF53756">
    <property type="entry name" value="UDP-Glycosyltransferase/glycogen phosphorylase"/>
    <property type="match status" value="1"/>
</dbReference>
<proteinExistence type="predicted"/>
<protein>
    <submittedName>
        <fullName evidence="1">Uncharacterized 41.2 kDa protein in cps region (ORF7)</fullName>
    </submittedName>
</protein>
<dbReference type="Gene3D" id="3.40.50.2000">
    <property type="entry name" value="Glycogen Phosphorylase B"/>
    <property type="match status" value="1"/>
</dbReference>
<accession>W1DUB5</accession>
<dbReference type="Proteomes" id="UP000019183">
    <property type="component" value="Unassembled WGS sequence"/>
</dbReference>
<evidence type="ECO:0000313" key="2">
    <source>
        <dbReference type="Proteomes" id="UP000019183"/>
    </source>
</evidence>
<sequence>MPVIANNVASLPEVISDGLTGMLVNFEDANKVVEIMDSHTIHFWNEKKRSMP</sequence>